<evidence type="ECO:0000256" key="13">
    <source>
        <dbReference type="ARBA" id="ARBA00023303"/>
    </source>
</evidence>
<dbReference type="SMART" id="SM00100">
    <property type="entry name" value="cNMP"/>
    <property type="match status" value="1"/>
</dbReference>
<comment type="domain">
    <text evidence="15">The KHA domain (rich in hydrophobic and acidic residues) present in the C-terminal part is likely to be important for tetramerization.</text>
</comment>
<dbReference type="CDD" id="cd00038">
    <property type="entry name" value="CAP_ED"/>
    <property type="match status" value="1"/>
</dbReference>
<dbReference type="PROSITE" id="PS50042">
    <property type="entry name" value="CNMP_BINDING_3"/>
    <property type="match status" value="1"/>
</dbReference>
<dbReference type="GO" id="GO:0005249">
    <property type="term" value="F:voltage-gated potassium channel activity"/>
    <property type="evidence" value="ECO:0007669"/>
    <property type="project" value="UniProtKB-UniRule"/>
</dbReference>
<comment type="similarity">
    <text evidence="3 15">Belongs to the potassium channel family. Plant (TC 1.A.1.4) subfamily.</text>
</comment>
<feature type="transmembrane region" description="Helical" evidence="15">
    <location>
        <begin position="96"/>
        <end position="115"/>
    </location>
</feature>
<protein>
    <recommendedName>
        <fullName evidence="15">Potassium channel</fullName>
    </recommendedName>
</protein>
<evidence type="ECO:0000256" key="12">
    <source>
        <dbReference type="ARBA" id="ARBA00023136"/>
    </source>
</evidence>
<dbReference type="PROSITE" id="PS50088">
    <property type="entry name" value="ANK_REPEAT"/>
    <property type="match status" value="3"/>
</dbReference>
<dbReference type="Pfam" id="PF11834">
    <property type="entry name" value="KHA"/>
    <property type="match status" value="1"/>
</dbReference>
<feature type="repeat" description="ANK" evidence="14">
    <location>
        <begin position="544"/>
        <end position="576"/>
    </location>
</feature>
<feature type="domain" description="Cyclic nucleotide-binding" evidence="17">
    <location>
        <begin position="376"/>
        <end position="484"/>
    </location>
</feature>
<keyword evidence="21" id="KW-1185">Reference proteome</keyword>
<dbReference type="EMBL" id="CM001217">
    <property type="protein sequence ID" value="KEH39823.1"/>
    <property type="molecule type" value="Genomic_DNA"/>
</dbReference>
<dbReference type="Gene3D" id="1.25.40.20">
    <property type="entry name" value="Ankyrin repeat-containing domain"/>
    <property type="match status" value="1"/>
</dbReference>
<keyword evidence="10 15" id="KW-1133">Transmembrane helix</keyword>
<keyword evidence="12 15" id="KW-0472">Membrane</keyword>
<dbReference type="SMART" id="SM00248">
    <property type="entry name" value="ANK"/>
    <property type="match status" value="5"/>
</dbReference>
<dbReference type="InterPro" id="IPR000595">
    <property type="entry name" value="cNMP-bd_dom"/>
</dbReference>
<dbReference type="Gene3D" id="1.10.287.630">
    <property type="entry name" value="Helix hairpin bin"/>
    <property type="match status" value="1"/>
</dbReference>
<dbReference type="PANTHER" id="PTHR45743">
    <property type="entry name" value="POTASSIUM CHANNEL AKT1"/>
    <property type="match status" value="1"/>
</dbReference>
<evidence type="ECO:0000256" key="4">
    <source>
        <dbReference type="ARBA" id="ARBA00022448"/>
    </source>
</evidence>
<keyword evidence="14" id="KW-0040">ANK repeat</keyword>
<evidence type="ECO:0000256" key="7">
    <source>
        <dbReference type="ARBA" id="ARBA00022826"/>
    </source>
</evidence>
<dbReference type="AlphaFoldDB" id="A0A072VEF5"/>
<keyword evidence="6 15" id="KW-0812">Transmembrane</keyword>
<feature type="transmembrane region" description="Helical" evidence="15">
    <location>
        <begin position="238"/>
        <end position="260"/>
    </location>
</feature>
<organism evidence="19 21">
    <name type="scientific">Medicago truncatula</name>
    <name type="common">Barrel medic</name>
    <name type="synonym">Medicago tribuloides</name>
    <dbReference type="NCBI Taxonomy" id="3880"/>
    <lineage>
        <taxon>Eukaryota</taxon>
        <taxon>Viridiplantae</taxon>
        <taxon>Streptophyta</taxon>
        <taxon>Embryophyta</taxon>
        <taxon>Tracheophyta</taxon>
        <taxon>Spermatophyta</taxon>
        <taxon>Magnoliopsida</taxon>
        <taxon>eudicotyledons</taxon>
        <taxon>Gunneridae</taxon>
        <taxon>Pentapetalae</taxon>
        <taxon>rosids</taxon>
        <taxon>fabids</taxon>
        <taxon>Fabales</taxon>
        <taxon>Fabaceae</taxon>
        <taxon>Papilionoideae</taxon>
        <taxon>50 kb inversion clade</taxon>
        <taxon>NPAAA clade</taxon>
        <taxon>Hologalegina</taxon>
        <taxon>IRL clade</taxon>
        <taxon>Trifolieae</taxon>
        <taxon>Medicago</taxon>
    </lineage>
</organism>
<dbReference type="InterPro" id="IPR002110">
    <property type="entry name" value="Ankyrin_rpt"/>
</dbReference>
<evidence type="ECO:0000256" key="9">
    <source>
        <dbReference type="ARBA" id="ARBA00022958"/>
    </source>
</evidence>
<dbReference type="GO" id="GO:0005886">
    <property type="term" value="C:plasma membrane"/>
    <property type="evidence" value="ECO:0007669"/>
    <property type="project" value="UniProtKB-SubCell"/>
</dbReference>
<feature type="repeat" description="ANK" evidence="14">
    <location>
        <begin position="642"/>
        <end position="674"/>
    </location>
</feature>
<feature type="domain" description="KHA" evidence="18">
    <location>
        <begin position="775"/>
        <end position="838"/>
    </location>
</feature>
<evidence type="ECO:0000259" key="17">
    <source>
        <dbReference type="PROSITE" id="PS50042"/>
    </source>
</evidence>
<dbReference type="SUPFAM" id="SSF81324">
    <property type="entry name" value="Voltage-gated potassium channels"/>
    <property type="match status" value="1"/>
</dbReference>
<evidence type="ECO:0000256" key="15">
    <source>
        <dbReference type="RuleBase" id="RU369015"/>
    </source>
</evidence>
<keyword evidence="7 15" id="KW-0631">Potassium channel</keyword>
<dbReference type="SUPFAM" id="SSF51206">
    <property type="entry name" value="cAMP-binding domain-like"/>
    <property type="match status" value="1"/>
</dbReference>
<feature type="region of interest" description="Disordered" evidence="16">
    <location>
        <begin position="1"/>
        <end position="24"/>
    </location>
</feature>
<evidence type="ECO:0000313" key="21">
    <source>
        <dbReference type="Proteomes" id="UP000002051"/>
    </source>
</evidence>
<dbReference type="STRING" id="3880.A0A072VEF5"/>
<dbReference type="InterPro" id="IPR021789">
    <property type="entry name" value="KHA_dom"/>
</dbReference>
<feature type="repeat" description="ANK" evidence="14">
    <location>
        <begin position="577"/>
        <end position="609"/>
    </location>
</feature>
<evidence type="ECO:0000256" key="8">
    <source>
        <dbReference type="ARBA" id="ARBA00022882"/>
    </source>
</evidence>
<evidence type="ECO:0000256" key="1">
    <source>
        <dbReference type="ARBA" id="ARBA00004141"/>
    </source>
</evidence>
<dbReference type="SUPFAM" id="SSF48403">
    <property type="entry name" value="Ankyrin repeat"/>
    <property type="match status" value="1"/>
</dbReference>
<comment type="subcellular location">
    <subcellularLocation>
        <location evidence="2">Cell membrane</location>
        <topology evidence="2">Peripheral membrane protein</topology>
        <orientation evidence="2">Cytoplasmic side</orientation>
    </subcellularLocation>
    <subcellularLocation>
        <location evidence="1 15">Membrane</location>
        <topology evidence="1 15">Multi-pass membrane protein</topology>
    </subcellularLocation>
</comment>
<feature type="transmembrane region" description="Helical" evidence="15">
    <location>
        <begin position="275"/>
        <end position="297"/>
    </location>
</feature>
<feature type="transmembrane region" description="Helical" evidence="15">
    <location>
        <begin position="136"/>
        <end position="155"/>
    </location>
</feature>
<keyword evidence="5 15" id="KW-0633">Potassium transport</keyword>
<keyword evidence="9 15" id="KW-0630">Potassium</keyword>
<dbReference type="InterPro" id="IPR045319">
    <property type="entry name" value="KAT/AKT"/>
</dbReference>
<reference evidence="19 21" key="1">
    <citation type="journal article" date="2011" name="Nature">
        <title>The Medicago genome provides insight into the evolution of rhizobial symbioses.</title>
        <authorList>
            <person name="Young N.D."/>
            <person name="Debelle F."/>
            <person name="Oldroyd G.E."/>
            <person name="Geurts R."/>
            <person name="Cannon S.B."/>
            <person name="Udvardi M.K."/>
            <person name="Benedito V.A."/>
            <person name="Mayer K.F."/>
            <person name="Gouzy J."/>
            <person name="Schoof H."/>
            <person name="Van de Peer Y."/>
            <person name="Proost S."/>
            <person name="Cook D.R."/>
            <person name="Meyers B.C."/>
            <person name="Spannagl M."/>
            <person name="Cheung F."/>
            <person name="De Mita S."/>
            <person name="Krishnakumar V."/>
            <person name="Gundlach H."/>
            <person name="Zhou S."/>
            <person name="Mudge J."/>
            <person name="Bharti A.K."/>
            <person name="Murray J.D."/>
            <person name="Naoumkina M.A."/>
            <person name="Rosen B."/>
            <person name="Silverstein K.A."/>
            <person name="Tang H."/>
            <person name="Rombauts S."/>
            <person name="Zhao P.X."/>
            <person name="Zhou P."/>
            <person name="Barbe V."/>
            <person name="Bardou P."/>
            <person name="Bechner M."/>
            <person name="Bellec A."/>
            <person name="Berger A."/>
            <person name="Berges H."/>
            <person name="Bidwell S."/>
            <person name="Bisseling T."/>
            <person name="Choisne N."/>
            <person name="Couloux A."/>
            <person name="Denny R."/>
            <person name="Deshpande S."/>
            <person name="Dai X."/>
            <person name="Doyle J.J."/>
            <person name="Dudez A.M."/>
            <person name="Farmer A.D."/>
            <person name="Fouteau S."/>
            <person name="Franken C."/>
            <person name="Gibelin C."/>
            <person name="Gish J."/>
            <person name="Goldstein S."/>
            <person name="Gonzalez A.J."/>
            <person name="Green P.J."/>
            <person name="Hallab A."/>
            <person name="Hartog M."/>
            <person name="Hua A."/>
            <person name="Humphray S.J."/>
            <person name="Jeong D.H."/>
            <person name="Jing Y."/>
            <person name="Jocker A."/>
            <person name="Kenton S.M."/>
            <person name="Kim D.J."/>
            <person name="Klee K."/>
            <person name="Lai H."/>
            <person name="Lang C."/>
            <person name="Lin S."/>
            <person name="Macmil S.L."/>
            <person name="Magdelenat G."/>
            <person name="Matthews L."/>
            <person name="McCorrison J."/>
            <person name="Monaghan E.L."/>
            <person name="Mun J.H."/>
            <person name="Najar F.Z."/>
            <person name="Nicholson C."/>
            <person name="Noirot C."/>
            <person name="O'Bleness M."/>
            <person name="Paule C.R."/>
            <person name="Poulain J."/>
            <person name="Prion F."/>
            <person name="Qin B."/>
            <person name="Qu C."/>
            <person name="Retzel E.F."/>
            <person name="Riddle C."/>
            <person name="Sallet E."/>
            <person name="Samain S."/>
            <person name="Samson N."/>
            <person name="Sanders I."/>
            <person name="Saurat O."/>
            <person name="Scarpelli C."/>
            <person name="Schiex T."/>
            <person name="Segurens B."/>
            <person name="Severin A.J."/>
            <person name="Sherrier D.J."/>
            <person name="Shi R."/>
            <person name="Sims S."/>
            <person name="Singer S.R."/>
            <person name="Sinharoy S."/>
            <person name="Sterck L."/>
            <person name="Viollet A."/>
            <person name="Wang B.B."/>
            <person name="Wang K."/>
            <person name="Wang M."/>
            <person name="Wang X."/>
            <person name="Warfsmann J."/>
            <person name="Weissenbach J."/>
            <person name="White D.D."/>
            <person name="White J.D."/>
            <person name="Wiley G.B."/>
            <person name="Wincker P."/>
            <person name="Xing Y."/>
            <person name="Yang L."/>
            <person name="Yao Z."/>
            <person name="Ying F."/>
            <person name="Zhai J."/>
            <person name="Zhou L."/>
            <person name="Zuber A."/>
            <person name="Denarie J."/>
            <person name="Dixon R.A."/>
            <person name="May G.D."/>
            <person name="Schwartz D.C."/>
            <person name="Rogers J."/>
            <person name="Quetier F."/>
            <person name="Town C.D."/>
            <person name="Roe B.A."/>
        </authorList>
    </citation>
    <scope>NUCLEOTIDE SEQUENCE [LARGE SCALE GENOMIC DNA]</scope>
    <source>
        <strain evidence="19">A17</strain>
        <strain evidence="20 21">cv. Jemalong A17</strain>
    </source>
</reference>
<comment type="subunit">
    <text evidence="15">The potassium channel is composed of a homo- or heterotetrameric complex of pore-forming subunits.</text>
</comment>
<evidence type="ECO:0000256" key="3">
    <source>
        <dbReference type="ARBA" id="ARBA00007929"/>
    </source>
</evidence>
<dbReference type="Pfam" id="PF12796">
    <property type="entry name" value="Ank_2"/>
    <property type="match status" value="2"/>
</dbReference>
<feature type="transmembrane region" description="Helical" evidence="15">
    <location>
        <begin position="62"/>
        <end position="84"/>
    </location>
</feature>
<dbReference type="PANTHER" id="PTHR45743:SF22">
    <property type="entry name" value="POTASSIUM CHANNEL"/>
    <property type="match status" value="1"/>
</dbReference>
<dbReference type="EnsemblPlants" id="KEH39823">
    <property type="protein sequence ID" value="KEH39823"/>
    <property type="gene ID" value="MTR_1g011755"/>
</dbReference>
<sequence>MFGIKSFGRKNDKQKQTKDDSSSQYSLTGFIPSLGAATMYGSKRQELRRYIISPSNRYYRQWCKFLMIWVVYTAWVCPFEFGFLEKSRGALAYADSIVNGFFFIDIVLTFFVAYVDKTTFLLVDDRWKIASRYLKSWFILDVFSIIPFEGSMFLLPDSLEMYGYFNIFRLWRLRRASAMFSRLEKDRNYNYFLVRCLKLLCVSLFEVHCAACFFYFLATVRNDKKASWLSLVYDADHLTLWDGYVASIYWSICTLSTVGYGDLHPVNTDEMIFDIFYMLFNFGLHAYLIGNMTNLVVHWTNRTESYRDTVQAASNFSRRNRLPKRLQEQIFAHFHMKYKTNLEGLEQQEIMDSLPKAIKSSIAHYRFFERIQDVYLFHGVSNDLRFQLVTELKAEFFPPKEDVVLQNESPTDFYIMVVGAASFKEATSGDVFGEIGVLCYRPQPYTVRTKRLSQILRLSRSTFLTLVHNNVEDGTIIMNNFLQHVQNLKYPMIASVQTEIESMLSKGKMDLPISLIYAANKPDDMLLHQLLKKGSDPNEIDNKTGRTALHIAASKGNNHCAVLLLEFGADPNIQDFEGDIPLWEAIKGGHESMIKLLMDNGADISSANIASLACFAVEKNNIQFLKDIVKYGGDIVTKSTNDGTTALHTAVCHGNVEIVKFLVEQGADIDKPDGFGWSSRAYANQECHEEIQNMFKEIEQDNTIPYDISSTRKNNGRLFIETDQSEPSMLASPRGASPQRRKVSPFRNSFFGMIAAANRDKVGSPSSQSSTAPIRVMLSCQEKSEHPKRLVFLPKSLQELLDVGAKKFDFSPTKILTEDGAEVEEINLIREGDHLILA</sequence>
<dbReference type="FunFam" id="1.10.287.70:FF:000123">
    <property type="entry name" value="Potassium channel KAT3"/>
    <property type="match status" value="1"/>
</dbReference>
<dbReference type="Pfam" id="PF00027">
    <property type="entry name" value="cNMP_binding"/>
    <property type="match status" value="1"/>
</dbReference>
<evidence type="ECO:0000256" key="14">
    <source>
        <dbReference type="PROSITE-ProRule" id="PRU00023"/>
    </source>
</evidence>
<reference evidence="20" key="3">
    <citation type="submission" date="2015-04" db="UniProtKB">
        <authorList>
            <consortium name="EnsemblPlants"/>
        </authorList>
    </citation>
    <scope>IDENTIFICATION</scope>
    <source>
        <strain evidence="20">cv. Jemalong A17</strain>
    </source>
</reference>
<feature type="compositionally biased region" description="Basic and acidic residues" evidence="16">
    <location>
        <begin position="9"/>
        <end position="21"/>
    </location>
</feature>
<dbReference type="Gene3D" id="2.60.120.10">
    <property type="entry name" value="Jelly Rolls"/>
    <property type="match status" value="1"/>
</dbReference>
<keyword evidence="11 15" id="KW-0406">Ion transport</keyword>
<comment type="domain">
    <text evidence="15">The segment S4 is probably the voltage-sensor and is characterized by a series of positively charged amino acids. The pore-forming region H5 is enclosed by the transmembrane segments S5 and S6 in the Shaker-type (1P/6TM) and contains the GYGD signature motif which seems to be involved in potassium selectivity.</text>
</comment>
<dbReference type="PRINTS" id="PR01415">
    <property type="entry name" value="ANKYRIN"/>
</dbReference>
<comment type="function">
    <text evidence="15">Potassium channel.</text>
</comment>
<evidence type="ECO:0000256" key="10">
    <source>
        <dbReference type="ARBA" id="ARBA00022989"/>
    </source>
</evidence>
<evidence type="ECO:0000313" key="20">
    <source>
        <dbReference type="EnsemblPlants" id="KEH39823"/>
    </source>
</evidence>
<keyword evidence="4 15" id="KW-0813">Transport</keyword>
<dbReference type="InterPro" id="IPR003938">
    <property type="entry name" value="K_chnl_volt-dep_EAG/ELK/ERG"/>
</dbReference>
<dbReference type="FunFam" id="2.60.120.10:FF:000074">
    <property type="entry name" value="Potassium channel KAT2"/>
    <property type="match status" value="1"/>
</dbReference>
<proteinExistence type="inferred from homology"/>
<dbReference type="PROSITE" id="PS51490">
    <property type="entry name" value="KHA"/>
    <property type="match status" value="1"/>
</dbReference>
<evidence type="ECO:0000313" key="19">
    <source>
        <dbReference type="EMBL" id="KEH39823.1"/>
    </source>
</evidence>
<evidence type="ECO:0000256" key="11">
    <source>
        <dbReference type="ARBA" id="ARBA00023065"/>
    </source>
</evidence>
<accession>A0A072VEF5</accession>
<keyword evidence="13 15" id="KW-0407">Ion channel</keyword>
<evidence type="ECO:0000256" key="16">
    <source>
        <dbReference type="SAM" id="MobiDB-lite"/>
    </source>
</evidence>
<evidence type="ECO:0000256" key="2">
    <source>
        <dbReference type="ARBA" id="ARBA00004413"/>
    </source>
</evidence>
<dbReference type="PROSITE" id="PS50297">
    <property type="entry name" value="ANK_REP_REGION"/>
    <property type="match status" value="3"/>
</dbReference>
<evidence type="ECO:0000256" key="5">
    <source>
        <dbReference type="ARBA" id="ARBA00022538"/>
    </source>
</evidence>
<dbReference type="Pfam" id="PF00520">
    <property type="entry name" value="Ion_trans"/>
    <property type="match status" value="1"/>
</dbReference>
<keyword evidence="8 15" id="KW-0851">Voltage-gated channel</keyword>
<gene>
    <name evidence="19" type="ordered locus">MTR_1g011755</name>
</gene>
<dbReference type="Gene3D" id="1.10.287.70">
    <property type="match status" value="1"/>
</dbReference>
<dbReference type="Proteomes" id="UP000002051">
    <property type="component" value="Unassembled WGS sequence"/>
</dbReference>
<reference evidence="19 21" key="2">
    <citation type="journal article" date="2014" name="BMC Genomics">
        <title>An improved genome release (version Mt4.0) for the model legume Medicago truncatula.</title>
        <authorList>
            <person name="Tang H."/>
            <person name="Krishnakumar V."/>
            <person name="Bidwell S."/>
            <person name="Rosen B."/>
            <person name="Chan A."/>
            <person name="Zhou S."/>
            <person name="Gentzbittel L."/>
            <person name="Childs K.L."/>
            <person name="Yandell M."/>
            <person name="Gundlach H."/>
            <person name="Mayer K.F."/>
            <person name="Schwartz D.C."/>
            <person name="Town C.D."/>
        </authorList>
    </citation>
    <scope>GENOME REANNOTATION</scope>
    <source>
        <strain evidence="19">A17</strain>
        <strain evidence="20 21">cv. Jemalong A17</strain>
    </source>
</reference>
<feature type="transmembrane region" description="Helical" evidence="15">
    <location>
        <begin position="192"/>
        <end position="217"/>
    </location>
</feature>
<name>A0A072VEF5_MEDTR</name>
<dbReference type="InterPro" id="IPR018490">
    <property type="entry name" value="cNMP-bd_dom_sf"/>
</dbReference>
<dbReference type="InterPro" id="IPR014710">
    <property type="entry name" value="RmlC-like_jellyroll"/>
</dbReference>
<dbReference type="PRINTS" id="PR01463">
    <property type="entry name" value="EAGCHANLFMLY"/>
</dbReference>
<dbReference type="InterPro" id="IPR036770">
    <property type="entry name" value="Ankyrin_rpt-contain_sf"/>
</dbReference>
<dbReference type="HOGENOM" id="CLU_005746_8_3_1"/>
<dbReference type="InterPro" id="IPR005821">
    <property type="entry name" value="Ion_trans_dom"/>
</dbReference>
<evidence type="ECO:0000259" key="18">
    <source>
        <dbReference type="PROSITE" id="PS51490"/>
    </source>
</evidence>
<evidence type="ECO:0000256" key="6">
    <source>
        <dbReference type="ARBA" id="ARBA00022692"/>
    </source>
</evidence>
<dbReference type="GO" id="GO:0034702">
    <property type="term" value="C:monoatomic ion channel complex"/>
    <property type="evidence" value="ECO:0007669"/>
    <property type="project" value="UniProtKB-KW"/>
</dbReference>